<dbReference type="NCBIfam" id="TIGR00220">
    <property type="entry name" value="mscL"/>
    <property type="match status" value="1"/>
</dbReference>
<keyword evidence="8 10" id="KW-0472">Membrane</keyword>
<evidence type="ECO:0000256" key="10">
    <source>
        <dbReference type="HAMAP-Rule" id="MF_00115"/>
    </source>
</evidence>
<dbReference type="NCBIfam" id="NF010557">
    <property type="entry name" value="PRK13952.1"/>
    <property type="match status" value="1"/>
</dbReference>
<keyword evidence="9 10" id="KW-0407">Ion channel</keyword>
<keyword evidence="4 10" id="KW-1003">Cell membrane</keyword>
<dbReference type="Pfam" id="PF01741">
    <property type="entry name" value="MscL"/>
    <property type="match status" value="1"/>
</dbReference>
<organism evidence="11">
    <name type="scientific">Alsobacter sp. KACC 23698</name>
    <dbReference type="NCBI Taxonomy" id="3149229"/>
    <lineage>
        <taxon>Bacteria</taxon>
        <taxon>Pseudomonadati</taxon>
        <taxon>Pseudomonadota</taxon>
        <taxon>Alphaproteobacteria</taxon>
        <taxon>Hyphomicrobiales</taxon>
        <taxon>Alsobacteraceae</taxon>
        <taxon>Alsobacter</taxon>
    </lineage>
</organism>
<evidence type="ECO:0000313" key="11">
    <source>
        <dbReference type="EMBL" id="XBO39552.1"/>
    </source>
</evidence>
<evidence type="ECO:0000256" key="7">
    <source>
        <dbReference type="ARBA" id="ARBA00023065"/>
    </source>
</evidence>
<name>A0AAU7JH62_9HYPH</name>
<dbReference type="PANTHER" id="PTHR30266:SF2">
    <property type="entry name" value="LARGE-CONDUCTANCE MECHANOSENSITIVE CHANNEL"/>
    <property type="match status" value="1"/>
</dbReference>
<dbReference type="HAMAP" id="MF_00115">
    <property type="entry name" value="MscL"/>
    <property type="match status" value="1"/>
</dbReference>
<dbReference type="Gene3D" id="1.10.1200.120">
    <property type="entry name" value="Large-conductance mechanosensitive channel, MscL, domain 1"/>
    <property type="match status" value="1"/>
</dbReference>
<keyword evidence="3 10" id="KW-0813">Transport</keyword>
<keyword evidence="6 10" id="KW-1133">Transmembrane helix</keyword>
<evidence type="ECO:0000256" key="1">
    <source>
        <dbReference type="ARBA" id="ARBA00004651"/>
    </source>
</evidence>
<gene>
    <name evidence="10 11" type="primary">mscL</name>
    <name evidence="11" type="ORF">ABEG18_01845</name>
</gene>
<dbReference type="InterPro" id="IPR001185">
    <property type="entry name" value="MS_channel"/>
</dbReference>
<dbReference type="RefSeq" id="WP_406856397.1">
    <property type="nucleotide sequence ID" value="NZ_CP157484.1"/>
</dbReference>
<dbReference type="GO" id="GO:0005886">
    <property type="term" value="C:plasma membrane"/>
    <property type="evidence" value="ECO:0007669"/>
    <property type="project" value="UniProtKB-SubCell"/>
</dbReference>
<sequence>MLNEFKAFAMRGNVVDLAIGVVIGAAFGKIVDSLVNDIIMPIIGAITGGLDFSNIYIPLSSSVKLGMAYGDAKKAGAVMGIGNFINTVVFFLIIAWVLFIVVKAITRIQRQEAAKPTVPAAPTKEEVLLTGIRDILAAKG</sequence>
<dbReference type="InterPro" id="IPR019823">
    <property type="entry name" value="Mechanosensitive_channel_CS"/>
</dbReference>
<evidence type="ECO:0000256" key="9">
    <source>
        <dbReference type="ARBA" id="ARBA00023303"/>
    </source>
</evidence>
<keyword evidence="10" id="KW-0997">Cell inner membrane</keyword>
<feature type="transmembrane region" description="Helical" evidence="10">
    <location>
        <begin position="12"/>
        <end position="31"/>
    </location>
</feature>
<feature type="transmembrane region" description="Helical" evidence="10">
    <location>
        <begin position="77"/>
        <end position="102"/>
    </location>
</feature>
<dbReference type="InterPro" id="IPR037673">
    <property type="entry name" value="MSC/AndL"/>
</dbReference>
<dbReference type="EMBL" id="CP157484">
    <property type="protein sequence ID" value="XBO39552.1"/>
    <property type="molecule type" value="Genomic_DNA"/>
</dbReference>
<dbReference type="PANTHER" id="PTHR30266">
    <property type="entry name" value="MECHANOSENSITIVE CHANNEL MSCL"/>
    <property type="match status" value="1"/>
</dbReference>
<evidence type="ECO:0000256" key="3">
    <source>
        <dbReference type="ARBA" id="ARBA00022448"/>
    </source>
</evidence>
<dbReference type="PROSITE" id="PS01327">
    <property type="entry name" value="MSCL"/>
    <property type="match status" value="1"/>
</dbReference>
<evidence type="ECO:0000256" key="5">
    <source>
        <dbReference type="ARBA" id="ARBA00022692"/>
    </source>
</evidence>
<accession>A0AAU7JH62</accession>
<reference evidence="11" key="1">
    <citation type="submission" date="2024-05" db="EMBL/GenBank/DDBJ databases">
        <authorList>
            <person name="Kim S."/>
            <person name="Heo J."/>
            <person name="Choi H."/>
            <person name="Choi Y."/>
            <person name="Kwon S.-W."/>
            <person name="Kim Y."/>
        </authorList>
    </citation>
    <scope>NUCLEOTIDE SEQUENCE</scope>
    <source>
        <strain evidence="11">KACC 23698</strain>
    </source>
</reference>
<evidence type="ECO:0000256" key="4">
    <source>
        <dbReference type="ARBA" id="ARBA00022475"/>
    </source>
</evidence>
<feature type="transmembrane region" description="Helical" evidence="10">
    <location>
        <begin position="38"/>
        <end position="57"/>
    </location>
</feature>
<dbReference type="InterPro" id="IPR036019">
    <property type="entry name" value="MscL_channel"/>
</dbReference>
<keyword evidence="5 10" id="KW-0812">Transmembrane</keyword>
<dbReference type="PRINTS" id="PR01264">
    <property type="entry name" value="MECHCHANNEL"/>
</dbReference>
<comment type="function">
    <text evidence="10">Channel that opens in response to stretch forces in the membrane lipid bilayer. May participate in the regulation of osmotic pressure changes within the cell.</text>
</comment>
<comment type="subcellular location">
    <subcellularLocation>
        <location evidence="10">Cell inner membrane</location>
        <topology evidence="10">Multi-pass membrane protein</topology>
    </subcellularLocation>
    <subcellularLocation>
        <location evidence="1">Cell membrane</location>
        <topology evidence="1">Multi-pass membrane protein</topology>
    </subcellularLocation>
</comment>
<protein>
    <recommendedName>
        <fullName evidence="10">Large-conductance mechanosensitive channel</fullName>
    </recommendedName>
</protein>
<dbReference type="GO" id="GO:0008381">
    <property type="term" value="F:mechanosensitive monoatomic ion channel activity"/>
    <property type="evidence" value="ECO:0007669"/>
    <property type="project" value="UniProtKB-UniRule"/>
</dbReference>
<evidence type="ECO:0000256" key="2">
    <source>
        <dbReference type="ARBA" id="ARBA00007254"/>
    </source>
</evidence>
<dbReference type="SUPFAM" id="SSF81330">
    <property type="entry name" value="Gated mechanosensitive channel"/>
    <property type="match status" value="1"/>
</dbReference>
<evidence type="ECO:0000256" key="6">
    <source>
        <dbReference type="ARBA" id="ARBA00022989"/>
    </source>
</evidence>
<evidence type="ECO:0000256" key="8">
    <source>
        <dbReference type="ARBA" id="ARBA00023136"/>
    </source>
</evidence>
<proteinExistence type="inferred from homology"/>
<dbReference type="NCBIfam" id="NF001843">
    <property type="entry name" value="PRK00567.1-4"/>
    <property type="match status" value="1"/>
</dbReference>
<comment type="subunit">
    <text evidence="10">Homopentamer.</text>
</comment>
<dbReference type="AlphaFoldDB" id="A0AAU7JH62"/>
<keyword evidence="7 10" id="KW-0406">Ion transport</keyword>
<comment type="similarity">
    <text evidence="2 10">Belongs to the MscL family.</text>
</comment>